<proteinExistence type="predicted"/>
<protein>
    <submittedName>
        <fullName evidence="1">IS256 family transposase domain protein</fullName>
    </submittedName>
</protein>
<gene>
    <name evidence="1" type="ORF">Bealeia1_01751</name>
</gene>
<evidence type="ECO:0000313" key="2">
    <source>
        <dbReference type="Proteomes" id="UP001330434"/>
    </source>
</evidence>
<organism evidence="1 2">
    <name type="scientific">Candidatus Bealeia paramacronuclearis</name>
    <dbReference type="NCBI Taxonomy" id="1921001"/>
    <lineage>
        <taxon>Bacteria</taxon>
        <taxon>Pseudomonadati</taxon>
        <taxon>Pseudomonadota</taxon>
        <taxon>Alphaproteobacteria</taxon>
        <taxon>Holosporales</taxon>
        <taxon>Holosporaceae</taxon>
        <taxon>Candidatus Bealeia</taxon>
    </lineage>
</organism>
<reference evidence="1 2" key="1">
    <citation type="journal article" date="2024" name="Environ. Microbiol.">
        <title>Novel evolutionary insights on the interactions of the Holosporales (Alphaproteobacteria) with eukaryotic hosts from comparative genomics.</title>
        <authorList>
            <person name="Giovannini M."/>
            <person name="Petroni G."/>
            <person name="Castelli M."/>
        </authorList>
    </citation>
    <scope>NUCLEOTIDE SEQUENCE [LARGE SCALE GENOMIC DNA]</scope>
    <source>
        <strain evidence="1 2">US_Bl 15I1</strain>
    </source>
</reference>
<dbReference type="EMBL" id="CP133270">
    <property type="protein sequence ID" value="WVX67538.1"/>
    <property type="molecule type" value="Genomic_DNA"/>
</dbReference>
<sequence>MPIEKEEASFDFEEFKSKSIADMKAGKALVGKDGIFTPLILLRQ</sequence>
<evidence type="ECO:0000313" key="1">
    <source>
        <dbReference type="EMBL" id="WVX67538.1"/>
    </source>
</evidence>
<keyword evidence="2" id="KW-1185">Reference proteome</keyword>
<accession>A0ABZ2C575</accession>
<dbReference type="Proteomes" id="UP001330434">
    <property type="component" value="Chromosome"/>
</dbReference>
<name>A0ABZ2C575_9PROT</name>